<keyword evidence="3" id="KW-0732">Signal</keyword>
<organism evidence="6 7">
    <name type="scientific">Natronobacterium gregoryi</name>
    <dbReference type="NCBI Taxonomy" id="44930"/>
    <lineage>
        <taxon>Archaea</taxon>
        <taxon>Methanobacteriati</taxon>
        <taxon>Methanobacteriota</taxon>
        <taxon>Stenosarchaea group</taxon>
        <taxon>Halobacteria</taxon>
        <taxon>Halobacteriales</taxon>
        <taxon>Natrialbaceae</taxon>
        <taxon>Natronobacterium</taxon>
    </lineage>
</organism>
<evidence type="ECO:0000313" key="7">
    <source>
        <dbReference type="Proteomes" id="UP000182829"/>
    </source>
</evidence>
<keyword evidence="2" id="KW-0813">Transport</keyword>
<dbReference type="Gene3D" id="3.40.190.10">
    <property type="entry name" value="Periplasmic binding protein-like II"/>
    <property type="match status" value="1"/>
</dbReference>
<sequence>MNWTSVPSPSTGPVRRRSVLAAAVGALLPTSGCVTRGVETVVDDGRQVSLSLATVPTDDDRGAIRIARHLESNLEAVGVDVTLDVRPRAGFLEAVLLDRDVDLFVDRYPVDAAADPDFLYGALHSRFATQPGRQNPFEFTDETVDRLLEAQRLASEAERRGYVADLLDAIVAAKPFEPICRPTEHRLVRSDRFEVDDLDDAPVASRAGYLHLASVEDDDRLHALLTDTRPSRNCNPLSVTMRRRGTIVDLLYDSLGTYEDGTLRPWLADSWTWEQDGHSTTISLSLREGCRFHDGQPVTADDVAFTYRFLADTAPDSAFPSPAPRYSGRISAVDDLEVHDEYALTISLEAAEAVAGRALTVPILAEHVWQERLASERGHRSSPPQGHREPVTGDVDPVGSGVYRLANRSKRDSLTLERHEEHFAVRGGDGEESAAAATPPAVELHFEVDPNSASMVERIADGDADVTASPIQAYAVNRVPADDVVEHAAQPSRTFYYLGFNTRRTPCDEDGVELRRAITRLLDKSTLAENGFDGDAVPISTPVPDAWTPAALAWDGDDDFAGNDGDLDLETARSAFERAGLRSDEDGRLVWEY</sequence>
<evidence type="ECO:0000256" key="3">
    <source>
        <dbReference type="ARBA" id="ARBA00022729"/>
    </source>
</evidence>
<dbReference type="PANTHER" id="PTHR30290:SF9">
    <property type="entry name" value="OLIGOPEPTIDE-BINDING PROTEIN APPA"/>
    <property type="match status" value="1"/>
</dbReference>
<feature type="region of interest" description="Disordered" evidence="4">
    <location>
        <begin position="374"/>
        <end position="399"/>
    </location>
</feature>
<gene>
    <name evidence="6" type="ORF">SAMN05443661_13523</name>
</gene>
<evidence type="ECO:0000256" key="2">
    <source>
        <dbReference type="ARBA" id="ARBA00022448"/>
    </source>
</evidence>
<feature type="domain" description="Solute-binding protein family 5" evidence="5">
    <location>
        <begin position="263"/>
        <end position="587"/>
    </location>
</feature>
<dbReference type="CDD" id="cd00995">
    <property type="entry name" value="PBP2_NikA_DppA_OppA_like"/>
    <property type="match status" value="1"/>
</dbReference>
<protein>
    <submittedName>
        <fullName evidence="6">Peptide/nickel transport system substrate-binding protein</fullName>
    </submittedName>
</protein>
<proteinExistence type="inferred from homology"/>
<dbReference type="EMBL" id="FORO01000035">
    <property type="protein sequence ID" value="SFJ50764.1"/>
    <property type="molecule type" value="Genomic_DNA"/>
</dbReference>
<comment type="similarity">
    <text evidence="1">Belongs to the bacterial solute-binding protein 5 family.</text>
</comment>
<accession>A0A1I3RW06</accession>
<dbReference type="OrthoDB" id="194307at2157"/>
<dbReference type="GO" id="GO:0015833">
    <property type="term" value="P:peptide transport"/>
    <property type="evidence" value="ECO:0007669"/>
    <property type="project" value="TreeGrafter"/>
</dbReference>
<evidence type="ECO:0000259" key="5">
    <source>
        <dbReference type="Pfam" id="PF00496"/>
    </source>
</evidence>
<name>A0A1I3RW06_9EURY</name>
<dbReference type="InterPro" id="IPR000914">
    <property type="entry name" value="SBP_5_dom"/>
</dbReference>
<dbReference type="Proteomes" id="UP000182829">
    <property type="component" value="Unassembled WGS sequence"/>
</dbReference>
<evidence type="ECO:0000256" key="1">
    <source>
        <dbReference type="ARBA" id="ARBA00005695"/>
    </source>
</evidence>
<dbReference type="Gene3D" id="3.10.105.10">
    <property type="entry name" value="Dipeptide-binding Protein, Domain 3"/>
    <property type="match status" value="2"/>
</dbReference>
<dbReference type="GeneID" id="14207784"/>
<reference evidence="6 7" key="1">
    <citation type="submission" date="2016-10" db="EMBL/GenBank/DDBJ databases">
        <authorList>
            <person name="de Groot N.N."/>
        </authorList>
    </citation>
    <scope>NUCLEOTIDE SEQUENCE [LARGE SCALE GENOMIC DNA]</scope>
    <source>
        <strain evidence="6 7">SP2</strain>
    </source>
</reference>
<dbReference type="PANTHER" id="PTHR30290">
    <property type="entry name" value="PERIPLASMIC BINDING COMPONENT OF ABC TRANSPORTER"/>
    <property type="match status" value="1"/>
</dbReference>
<dbReference type="Pfam" id="PF00496">
    <property type="entry name" value="SBP_bac_5"/>
    <property type="match status" value="1"/>
</dbReference>
<dbReference type="InterPro" id="IPR039424">
    <property type="entry name" value="SBP_5"/>
</dbReference>
<dbReference type="SUPFAM" id="SSF53850">
    <property type="entry name" value="Periplasmic binding protein-like II"/>
    <property type="match status" value="2"/>
</dbReference>
<dbReference type="GO" id="GO:1904680">
    <property type="term" value="F:peptide transmembrane transporter activity"/>
    <property type="evidence" value="ECO:0007669"/>
    <property type="project" value="TreeGrafter"/>
</dbReference>
<evidence type="ECO:0000313" key="6">
    <source>
        <dbReference type="EMBL" id="SFJ50764.1"/>
    </source>
</evidence>
<evidence type="ECO:0000256" key="4">
    <source>
        <dbReference type="SAM" id="MobiDB-lite"/>
    </source>
</evidence>
<dbReference type="RefSeq" id="WP_005576094.1">
    <property type="nucleotide sequence ID" value="NZ_FORO01000035.1"/>
</dbReference>
<dbReference type="AlphaFoldDB" id="A0A1I3RW06"/>